<dbReference type="CDD" id="cd14014">
    <property type="entry name" value="STKc_PknB_like"/>
    <property type="match status" value="1"/>
</dbReference>
<evidence type="ECO:0000256" key="4">
    <source>
        <dbReference type="ARBA" id="ARBA00022840"/>
    </source>
</evidence>
<evidence type="ECO:0000256" key="1">
    <source>
        <dbReference type="ARBA" id="ARBA00022679"/>
    </source>
</evidence>
<evidence type="ECO:0000313" key="7">
    <source>
        <dbReference type="Proteomes" id="UP000644507"/>
    </source>
</evidence>
<evidence type="ECO:0000256" key="3">
    <source>
        <dbReference type="ARBA" id="ARBA00022777"/>
    </source>
</evidence>
<name>A0A918TQJ3_9BACT</name>
<reference evidence="6" key="1">
    <citation type="journal article" date="2014" name="Int. J. Syst. Evol. Microbiol.">
        <title>Complete genome sequence of Corynebacterium casei LMG S-19264T (=DSM 44701T), isolated from a smear-ripened cheese.</title>
        <authorList>
            <consortium name="US DOE Joint Genome Institute (JGI-PGF)"/>
            <person name="Walter F."/>
            <person name="Albersmeier A."/>
            <person name="Kalinowski J."/>
            <person name="Ruckert C."/>
        </authorList>
    </citation>
    <scope>NUCLEOTIDE SEQUENCE</scope>
    <source>
        <strain evidence="6">KCTC 12988</strain>
    </source>
</reference>
<keyword evidence="3" id="KW-0418">Kinase</keyword>
<sequence>MLGAFEEALEEQGFAPPGYEVVRELARGGMAAVYQARQLRPEREVALKVVLPKFAEDAEVQERFQREGRAMAALDHPGILPVYQVGEWDGFAFLVMKLARGGTLQDKLRTGLPEVRDAVRWLIDAGEAVHFAHQQGVLHRDLKPGNLLFDREGKIYVGDFGVARMDVAGDGALTRTEALVGTPNYLAPEVASGQLARGSVAADQYGLGAVLFECLTGRRPHEGAENLAAQLRAVVDEEVLPVRRFRPEAGRDLEVICAKALAKNPDERYVSVAAFVEDLKRWLDGREILARPATLPEKAWRWSRRHPLPAVLAALLVLMAVVGSILLLDNYQRRGQLLHESLIEQARAERLLREPGFRERALGLLSEAKEIQDSERIRDEAVATLAYWDVGKGKVAIGEERAFPRVEEVEGGLLVAGDWELPGGVLRCSPAWSEDGRFLAMVRGERMELAVYDTHRRKVFVSIPLQDWPEEIRFGKQAEVLQVVYEEDRADWFSVNGELLLASVSPDRNLAPPVGFAFWEKQYLSPVEAGLYGGSLSPNERFLATTSAVGVQIWSVDERQAAGFYEVENQRIDAPTDAWWLGDSELLIQVPGALEVVSVSEAGEVLQARELDRVPGTKVRMVLADGDWVVEVSDEDGGKFLERWIAGDFEQAEEWRGELDTGTQGEEGGKIVYQDWNLILPDGREALQVFALEKSQRVVVLTNDYRVADWDLQVLREALGRMKL</sequence>
<gene>
    <name evidence="6" type="ORF">GCM10007100_21770</name>
</gene>
<organism evidence="6 7">
    <name type="scientific">Roseibacillus persicicus</name>
    <dbReference type="NCBI Taxonomy" id="454148"/>
    <lineage>
        <taxon>Bacteria</taxon>
        <taxon>Pseudomonadati</taxon>
        <taxon>Verrucomicrobiota</taxon>
        <taxon>Verrucomicrobiia</taxon>
        <taxon>Verrucomicrobiales</taxon>
        <taxon>Verrucomicrobiaceae</taxon>
        <taxon>Roseibacillus</taxon>
    </lineage>
</organism>
<protein>
    <recommendedName>
        <fullName evidence="5">Protein kinase domain-containing protein</fullName>
    </recommendedName>
</protein>
<dbReference type="PANTHER" id="PTHR43289:SF6">
    <property type="entry name" value="SERINE_THREONINE-PROTEIN KINASE NEKL-3"/>
    <property type="match status" value="1"/>
</dbReference>
<dbReference type="PROSITE" id="PS00108">
    <property type="entry name" value="PROTEIN_KINASE_ST"/>
    <property type="match status" value="1"/>
</dbReference>
<dbReference type="PANTHER" id="PTHR43289">
    <property type="entry name" value="MITOGEN-ACTIVATED PROTEIN KINASE KINASE KINASE 20-RELATED"/>
    <property type="match status" value="1"/>
</dbReference>
<dbReference type="SUPFAM" id="SSF56112">
    <property type="entry name" value="Protein kinase-like (PK-like)"/>
    <property type="match status" value="1"/>
</dbReference>
<dbReference type="EMBL" id="BMXI01000008">
    <property type="protein sequence ID" value="GHC54868.1"/>
    <property type="molecule type" value="Genomic_DNA"/>
</dbReference>
<dbReference type="Pfam" id="PF00069">
    <property type="entry name" value="Pkinase"/>
    <property type="match status" value="1"/>
</dbReference>
<dbReference type="PROSITE" id="PS50011">
    <property type="entry name" value="PROTEIN_KINASE_DOM"/>
    <property type="match status" value="1"/>
</dbReference>
<keyword evidence="1" id="KW-0808">Transferase</keyword>
<accession>A0A918TQJ3</accession>
<dbReference type="Gene3D" id="3.30.200.20">
    <property type="entry name" value="Phosphorylase Kinase, domain 1"/>
    <property type="match status" value="1"/>
</dbReference>
<dbReference type="Proteomes" id="UP000644507">
    <property type="component" value="Unassembled WGS sequence"/>
</dbReference>
<dbReference type="InterPro" id="IPR000719">
    <property type="entry name" value="Prot_kinase_dom"/>
</dbReference>
<dbReference type="AlphaFoldDB" id="A0A918TQJ3"/>
<dbReference type="Gene3D" id="1.10.510.10">
    <property type="entry name" value="Transferase(Phosphotransferase) domain 1"/>
    <property type="match status" value="1"/>
</dbReference>
<dbReference type="InterPro" id="IPR011044">
    <property type="entry name" value="Quino_amine_DH_bsu"/>
</dbReference>
<comment type="caution">
    <text evidence="6">The sequence shown here is derived from an EMBL/GenBank/DDBJ whole genome shotgun (WGS) entry which is preliminary data.</text>
</comment>
<proteinExistence type="predicted"/>
<keyword evidence="4" id="KW-0067">ATP-binding</keyword>
<dbReference type="SUPFAM" id="SSF50969">
    <property type="entry name" value="YVTN repeat-like/Quinoprotein amine dehydrogenase"/>
    <property type="match status" value="1"/>
</dbReference>
<feature type="domain" description="Protein kinase" evidence="5">
    <location>
        <begin position="19"/>
        <end position="283"/>
    </location>
</feature>
<dbReference type="SMART" id="SM00220">
    <property type="entry name" value="S_TKc"/>
    <property type="match status" value="1"/>
</dbReference>
<reference evidence="6" key="2">
    <citation type="submission" date="2020-09" db="EMBL/GenBank/DDBJ databases">
        <authorList>
            <person name="Sun Q."/>
            <person name="Kim S."/>
        </authorList>
    </citation>
    <scope>NUCLEOTIDE SEQUENCE</scope>
    <source>
        <strain evidence="6">KCTC 12988</strain>
    </source>
</reference>
<dbReference type="GO" id="GO:0005524">
    <property type="term" value="F:ATP binding"/>
    <property type="evidence" value="ECO:0007669"/>
    <property type="project" value="UniProtKB-KW"/>
</dbReference>
<evidence type="ECO:0000313" key="6">
    <source>
        <dbReference type="EMBL" id="GHC54868.1"/>
    </source>
</evidence>
<dbReference type="InterPro" id="IPR008271">
    <property type="entry name" value="Ser/Thr_kinase_AS"/>
</dbReference>
<evidence type="ECO:0000259" key="5">
    <source>
        <dbReference type="PROSITE" id="PS50011"/>
    </source>
</evidence>
<evidence type="ECO:0000256" key="2">
    <source>
        <dbReference type="ARBA" id="ARBA00022741"/>
    </source>
</evidence>
<keyword evidence="7" id="KW-1185">Reference proteome</keyword>
<keyword evidence="2" id="KW-0547">Nucleotide-binding</keyword>
<dbReference type="InterPro" id="IPR011009">
    <property type="entry name" value="Kinase-like_dom_sf"/>
</dbReference>
<dbReference type="GO" id="GO:0004674">
    <property type="term" value="F:protein serine/threonine kinase activity"/>
    <property type="evidence" value="ECO:0007669"/>
    <property type="project" value="TreeGrafter"/>
</dbReference>